<accession>A0ABV2UDS0</accession>
<dbReference type="Proteomes" id="UP001550044">
    <property type="component" value="Unassembled WGS sequence"/>
</dbReference>
<comment type="caution">
    <text evidence="4">The sequence shown here is derived from an EMBL/GenBank/DDBJ whole genome shotgun (WGS) entry which is preliminary data.</text>
</comment>
<proteinExistence type="predicted"/>
<comment type="pathway">
    <text evidence="1">Cofactor biosynthesis; pyrroloquinoline quinone biosynthesis.</text>
</comment>
<dbReference type="InterPro" id="IPR008792">
    <property type="entry name" value="PQQD"/>
</dbReference>
<dbReference type="EMBL" id="JBEXIP010000022">
    <property type="protein sequence ID" value="MET8435986.1"/>
    <property type="molecule type" value="Genomic_DNA"/>
</dbReference>
<dbReference type="InterPro" id="IPR041881">
    <property type="entry name" value="PqqD_sf"/>
</dbReference>
<dbReference type="Pfam" id="PF05402">
    <property type="entry name" value="PqqD"/>
    <property type="match status" value="1"/>
</dbReference>
<gene>
    <name evidence="4" type="primary">pqqD</name>
    <name evidence="4" type="ORF">ABZV61_25030</name>
</gene>
<evidence type="ECO:0000313" key="4">
    <source>
        <dbReference type="EMBL" id="MET8435986.1"/>
    </source>
</evidence>
<keyword evidence="5" id="KW-1185">Reference proteome</keyword>
<protein>
    <submittedName>
        <fullName evidence="4">Pyrroloquinoline quinone biosynthesis peptide chaperone PqqD</fullName>
    </submittedName>
</protein>
<reference evidence="4 5" key="1">
    <citation type="submission" date="2024-06" db="EMBL/GenBank/DDBJ databases">
        <title>The Natural Products Discovery Center: Release of the First 8490 Sequenced Strains for Exploring Actinobacteria Biosynthetic Diversity.</title>
        <authorList>
            <person name="Kalkreuter E."/>
            <person name="Kautsar S.A."/>
            <person name="Yang D."/>
            <person name="Bader C.D."/>
            <person name="Teijaro C.N."/>
            <person name="Fluegel L."/>
            <person name="Davis C.M."/>
            <person name="Simpson J.R."/>
            <person name="Lauterbach L."/>
            <person name="Steele A.D."/>
            <person name="Gui C."/>
            <person name="Meng S."/>
            <person name="Li G."/>
            <person name="Viehrig K."/>
            <person name="Ye F."/>
            <person name="Su P."/>
            <person name="Kiefer A.F."/>
            <person name="Nichols A."/>
            <person name="Cepeda A.J."/>
            <person name="Yan W."/>
            <person name="Fan B."/>
            <person name="Jiang Y."/>
            <person name="Adhikari A."/>
            <person name="Zheng C.-J."/>
            <person name="Schuster L."/>
            <person name="Cowan T.M."/>
            <person name="Smanski M.J."/>
            <person name="Chevrette M.G."/>
            <person name="De Carvalho L.P.S."/>
            <person name="Shen B."/>
        </authorList>
    </citation>
    <scope>NUCLEOTIDE SEQUENCE [LARGE SCALE GENOMIC DNA]</scope>
    <source>
        <strain evidence="4 5">NPDC005137</strain>
    </source>
</reference>
<dbReference type="Gene3D" id="1.10.10.1150">
    <property type="entry name" value="Coenzyme PQQ synthesis protein D (PqqD)"/>
    <property type="match status" value="1"/>
</dbReference>
<evidence type="ECO:0000256" key="1">
    <source>
        <dbReference type="ARBA" id="ARBA00004886"/>
    </source>
</evidence>
<sequence>MNARHSDLWCPRRAPAVVLRHDRTRGKDVLLMPERVVVLEGSARSVIELCDGTRTVARIADELRERFPAAPVDTEVSAFIERLHKEGWIR</sequence>
<keyword evidence="3" id="KW-0884">PQQ biosynthesis</keyword>
<comment type="subunit">
    <text evidence="2">Monomer. Interacts with PqqE.</text>
</comment>
<dbReference type="InterPro" id="IPR022479">
    <property type="entry name" value="PqqD_bac"/>
</dbReference>
<evidence type="ECO:0000256" key="3">
    <source>
        <dbReference type="ARBA" id="ARBA00022905"/>
    </source>
</evidence>
<evidence type="ECO:0000313" key="5">
    <source>
        <dbReference type="Proteomes" id="UP001550044"/>
    </source>
</evidence>
<organism evidence="4 5">
    <name type="scientific">Streptomyces sp. 900116325</name>
    <dbReference type="NCBI Taxonomy" id="3154295"/>
    <lineage>
        <taxon>Bacteria</taxon>
        <taxon>Bacillati</taxon>
        <taxon>Actinomycetota</taxon>
        <taxon>Actinomycetes</taxon>
        <taxon>Kitasatosporales</taxon>
        <taxon>Streptomycetaceae</taxon>
        <taxon>Streptomyces</taxon>
    </lineage>
</organism>
<evidence type="ECO:0000256" key="2">
    <source>
        <dbReference type="ARBA" id="ARBA00011741"/>
    </source>
</evidence>
<dbReference type="NCBIfam" id="TIGR03859">
    <property type="entry name" value="PQQ_PqqD"/>
    <property type="match status" value="1"/>
</dbReference>
<dbReference type="RefSeq" id="WP_356501396.1">
    <property type="nucleotide sequence ID" value="NZ_JBEXEF010000108.1"/>
</dbReference>
<name>A0ABV2UDS0_9ACTN</name>